<evidence type="ECO:0000313" key="2">
    <source>
        <dbReference type="Proteomes" id="UP000315295"/>
    </source>
</evidence>
<sequence length="75" mass="8556">METLVAESPMLYQHIAVNIATTNTAASQLHLHDSMTSLCKSILPCDFKRRQLIEAEQKLSKLQSDSLMRQQNLFH</sequence>
<gene>
    <name evidence="1" type="ORF">C1H46_026591</name>
</gene>
<reference evidence="1 2" key="1">
    <citation type="journal article" date="2019" name="G3 (Bethesda)">
        <title>Sequencing of a Wild Apple (Malus baccata) Genome Unravels the Differences Between Cultivated and Wild Apple Species Regarding Disease Resistance and Cold Tolerance.</title>
        <authorList>
            <person name="Chen X."/>
        </authorList>
    </citation>
    <scope>NUCLEOTIDE SEQUENCE [LARGE SCALE GENOMIC DNA]</scope>
    <source>
        <strain evidence="2">cv. Shandingzi</strain>
        <tissue evidence="1">Leaves</tissue>
    </source>
</reference>
<evidence type="ECO:0000313" key="1">
    <source>
        <dbReference type="EMBL" id="TQD87853.1"/>
    </source>
</evidence>
<dbReference type="PANTHER" id="PTHR37392:SF1">
    <property type="entry name" value="OS09G0556800 PROTEIN"/>
    <property type="match status" value="1"/>
</dbReference>
<dbReference type="PANTHER" id="PTHR37392">
    <property type="entry name" value="OS09G0556800 PROTEIN"/>
    <property type="match status" value="1"/>
</dbReference>
<organism evidence="1 2">
    <name type="scientific">Malus baccata</name>
    <name type="common">Siberian crab apple</name>
    <name type="synonym">Pyrus baccata</name>
    <dbReference type="NCBI Taxonomy" id="106549"/>
    <lineage>
        <taxon>Eukaryota</taxon>
        <taxon>Viridiplantae</taxon>
        <taxon>Streptophyta</taxon>
        <taxon>Embryophyta</taxon>
        <taxon>Tracheophyta</taxon>
        <taxon>Spermatophyta</taxon>
        <taxon>Magnoliopsida</taxon>
        <taxon>eudicotyledons</taxon>
        <taxon>Gunneridae</taxon>
        <taxon>Pentapetalae</taxon>
        <taxon>rosids</taxon>
        <taxon>fabids</taxon>
        <taxon>Rosales</taxon>
        <taxon>Rosaceae</taxon>
        <taxon>Amygdaloideae</taxon>
        <taxon>Maleae</taxon>
        <taxon>Malus</taxon>
    </lineage>
</organism>
<dbReference type="Proteomes" id="UP000315295">
    <property type="component" value="Unassembled WGS sequence"/>
</dbReference>
<dbReference type="STRING" id="106549.A0A540LN01"/>
<proteinExistence type="predicted"/>
<dbReference type="AlphaFoldDB" id="A0A540LN01"/>
<protein>
    <submittedName>
        <fullName evidence="1">Uncharacterized protein</fullName>
    </submittedName>
</protein>
<comment type="caution">
    <text evidence="1">The sequence shown here is derived from an EMBL/GenBank/DDBJ whole genome shotgun (WGS) entry which is preliminary data.</text>
</comment>
<name>A0A540LN01_MALBA</name>
<accession>A0A540LN01</accession>
<keyword evidence="2" id="KW-1185">Reference proteome</keyword>
<dbReference type="EMBL" id="VIEB01000523">
    <property type="protein sequence ID" value="TQD87853.1"/>
    <property type="molecule type" value="Genomic_DNA"/>
</dbReference>